<dbReference type="KEGG" id="hsu:HLASF_1065"/>
<dbReference type="OrthoDB" id="56770at2157"/>
<dbReference type="EMBL" id="CP011564">
    <property type="protein sequence ID" value="ALG81950.1"/>
    <property type="molecule type" value="Genomic_DNA"/>
</dbReference>
<keyword evidence="1" id="KW-0812">Transmembrane</keyword>
<protein>
    <recommendedName>
        <fullName evidence="6">Alpha-galactosidase NEW3 domain-containing protein</fullName>
    </recommendedName>
</protein>
<dbReference type="Proteomes" id="UP000060390">
    <property type="component" value="Chromosome"/>
</dbReference>
<dbReference type="PANTHER" id="PTHR35902">
    <property type="entry name" value="S-LAYER DOMAIN-LIKE PROTEIN-RELATED"/>
    <property type="match status" value="1"/>
</dbReference>
<organism evidence="2 5">
    <name type="scientific">Halanaeroarchaeum sulfurireducens</name>
    <dbReference type="NCBI Taxonomy" id="1604004"/>
    <lineage>
        <taxon>Archaea</taxon>
        <taxon>Methanobacteriati</taxon>
        <taxon>Methanobacteriota</taxon>
        <taxon>Stenosarchaea group</taxon>
        <taxon>Halobacteria</taxon>
        <taxon>Halobacteriales</taxon>
        <taxon>Halobacteriaceae</taxon>
        <taxon>Halanaeroarchaeum</taxon>
    </lineage>
</organism>
<proteinExistence type="predicted"/>
<dbReference type="PANTHER" id="PTHR35902:SF3">
    <property type="entry name" value="NPCBM-ASSOCIATED, NEW3 DOMAIN OF ALPHA-GALACTOSIDASE"/>
    <property type="match status" value="1"/>
</dbReference>
<dbReference type="AlphaFoldDB" id="A0A0F7PD35"/>
<reference evidence="2 5" key="1">
    <citation type="journal article" date="2015" name="ISME J.">
        <title>Elemental sulfur and acetate can support life of a novel strictly anaerobic haloarchaeon.</title>
        <authorList>
            <person name="Sorokin D.Y."/>
            <person name="Kublanov I.V."/>
            <person name="Gavrilov S.N."/>
            <person name="Rojo D."/>
            <person name="Roman P."/>
            <person name="Golyshin P.N."/>
            <person name="Slepak V.Z."/>
            <person name="Smedile F."/>
            <person name="Ferrer M."/>
            <person name="Messina E."/>
            <person name="La Cono V."/>
            <person name="Yakimov M.M."/>
        </authorList>
    </citation>
    <scope>NUCLEOTIDE SEQUENCE [LARGE SCALE GENOMIC DNA]</scope>
    <source>
        <strain evidence="2 5">HSR2</strain>
    </source>
</reference>
<dbReference type="KEGG" id="hsf:HLASA_1054"/>
<evidence type="ECO:0000313" key="4">
    <source>
        <dbReference type="Proteomes" id="UP000060390"/>
    </source>
</evidence>
<keyword evidence="1" id="KW-1133">Transmembrane helix</keyword>
<gene>
    <name evidence="3" type="ORF">HLASA_1054</name>
    <name evidence="2" type="ORF">HLASF_1065</name>
</gene>
<feature type="transmembrane region" description="Helical" evidence="1">
    <location>
        <begin position="508"/>
        <end position="526"/>
    </location>
</feature>
<dbReference type="RefSeq" id="WP_050048297.1">
    <property type="nucleotide sequence ID" value="NZ_CP008874.1"/>
</dbReference>
<dbReference type="HOGENOM" id="CLU_028008_1_0_2"/>
<evidence type="ECO:0000313" key="5">
    <source>
        <dbReference type="Proteomes" id="UP000069906"/>
    </source>
</evidence>
<name>A0A0F7PD35_9EURY</name>
<keyword evidence="5" id="KW-1185">Reference proteome</keyword>
<evidence type="ECO:0000256" key="1">
    <source>
        <dbReference type="SAM" id="Phobius"/>
    </source>
</evidence>
<reference evidence="3 4" key="3">
    <citation type="journal article" date="2016" name="Stand. Genomic Sci.">
        <title>Complete genome sequence of 'Halanaeroarchaeum sulfurireducens' M27-SA2, a sulfur-reducing and acetate-oxidizing haloarchaeon from the deep-sea hypersaline anoxic lake Medee.</title>
        <authorList>
            <person name="Messina E."/>
            <person name="Sorokin D.Y."/>
            <person name="Kublanov I.V."/>
            <person name="Toshchakov S."/>
            <person name="Lopatina A."/>
            <person name="Arcadi E."/>
            <person name="Smedile F."/>
            <person name="La Spada G."/>
            <person name="La Cono V."/>
            <person name="Yakimov M.M."/>
        </authorList>
    </citation>
    <scope>NUCLEOTIDE SEQUENCE [LARGE SCALE GENOMIC DNA]</scope>
    <source>
        <strain evidence="3 4">M27-SA2</strain>
    </source>
</reference>
<evidence type="ECO:0008006" key="6">
    <source>
        <dbReference type="Google" id="ProtNLM"/>
    </source>
</evidence>
<dbReference type="Proteomes" id="UP000069906">
    <property type="component" value="Chromosome"/>
</dbReference>
<evidence type="ECO:0000313" key="3">
    <source>
        <dbReference type="EMBL" id="ALG81950.1"/>
    </source>
</evidence>
<accession>A0A0F7PD35</accession>
<sequence length="529" mass="57126">MNRQHALMVIVISLLLGATATGLGDAQNESVFVRGEPDLQVFAPDPTLTPGSTTNLTLQVANDGEIRLGASADRGIVTTARAVTVELEGEDPIAVETERQSVGSVTEHDVKAVPITVTVPEDAPSGEYTCEVTLDYSHTYQYSSNAGAVQERSRTVTRSIELRVDDGPRFEMQTLDSDVRVGDAGTLRTNITNVGGETARDLTVELESTSEDLTLGETARNTARIDELDPGENATLTYEANVRSDAALRTVPITGTIRFTDPDGVRDTQDGISIGVQPGTEQGFVLSVDESTLRVNETGVLRGTVQNMGPANVSDAVLVLDNATFEPRNPTYSIGDLAANKSTTFQFRGTVPFDADAVPQRIDITTLYRTPADNERETHHSLHVPIAERRDAVVVTAIDSQFDAGEDGVLELSITNRRETEIRDVRLTVGVNDPLESDVRTTVVPSLQPGETDRVAFDLSIDSDAPETRFPATVGVTYTDHDDRRKTARPSTVAITVTETGDDLSTEIFIFGFLLIVVAAGAWWFYGRG</sequence>
<dbReference type="STRING" id="1604004.HLASA_1054"/>
<reference evidence="4" key="2">
    <citation type="submission" date="2015-05" db="EMBL/GenBank/DDBJ databases">
        <title>Complete genome sequence of Halanaeroarchaeum sulfurireducens type strain M27-SA2, a sulfate-reducer haloarchaeon from marine anoxic lake Medee.</title>
        <authorList>
            <person name="Messina E."/>
            <person name="Kublanov I.V."/>
            <person name="Toshchakov S."/>
            <person name="Arcadi E."/>
            <person name="La Spada G."/>
            <person name="La Cono V."/>
            <person name="Yakimov M.M."/>
        </authorList>
    </citation>
    <scope>NUCLEOTIDE SEQUENCE [LARGE SCALE GENOMIC DNA]</scope>
    <source>
        <strain evidence="4">M27-SA2</strain>
    </source>
</reference>
<evidence type="ECO:0000313" key="2">
    <source>
        <dbReference type="EMBL" id="AKH97554.1"/>
    </source>
</evidence>
<dbReference type="EMBL" id="CP008874">
    <property type="protein sequence ID" value="AKH97554.1"/>
    <property type="molecule type" value="Genomic_DNA"/>
</dbReference>
<dbReference type="Gene3D" id="2.60.40.10">
    <property type="entry name" value="Immunoglobulins"/>
    <property type="match status" value="1"/>
</dbReference>
<dbReference type="GeneID" id="26010410"/>
<dbReference type="InterPro" id="IPR013783">
    <property type="entry name" value="Ig-like_fold"/>
</dbReference>
<keyword evidence="1" id="KW-0472">Membrane</keyword>